<evidence type="ECO:0000256" key="4">
    <source>
        <dbReference type="ARBA" id="ARBA00023157"/>
    </source>
</evidence>
<organism evidence="7 8">
    <name type="scientific">Xyrichtys novacula</name>
    <name type="common">Pearly razorfish</name>
    <name type="synonym">Hemipteronotus novacula</name>
    <dbReference type="NCBI Taxonomy" id="13765"/>
    <lineage>
        <taxon>Eukaryota</taxon>
        <taxon>Metazoa</taxon>
        <taxon>Chordata</taxon>
        <taxon>Craniata</taxon>
        <taxon>Vertebrata</taxon>
        <taxon>Euteleostomi</taxon>
        <taxon>Actinopterygii</taxon>
        <taxon>Neopterygii</taxon>
        <taxon>Teleostei</taxon>
        <taxon>Neoteleostei</taxon>
        <taxon>Acanthomorphata</taxon>
        <taxon>Eupercaria</taxon>
        <taxon>Labriformes</taxon>
        <taxon>Labridae</taxon>
        <taxon>Xyrichtys</taxon>
    </lineage>
</organism>
<accession>A0AAV1GD51</accession>
<evidence type="ECO:0000313" key="8">
    <source>
        <dbReference type="Proteomes" id="UP001178508"/>
    </source>
</evidence>
<name>A0AAV1GD51_XYRNO</name>
<dbReference type="PRINTS" id="PR00135">
    <property type="entry name" value="LYZLACT"/>
</dbReference>
<dbReference type="Proteomes" id="UP001178508">
    <property type="component" value="Chromosome 13"/>
</dbReference>
<dbReference type="CDD" id="cd16897">
    <property type="entry name" value="LYZ_C"/>
    <property type="match status" value="1"/>
</dbReference>
<feature type="signal peptide" evidence="6">
    <location>
        <begin position="1"/>
        <end position="28"/>
    </location>
</feature>
<dbReference type="GO" id="GO:0003796">
    <property type="term" value="F:lysozyme activity"/>
    <property type="evidence" value="ECO:0007669"/>
    <property type="project" value="UniProtKB-EC"/>
</dbReference>
<dbReference type="Pfam" id="PF00062">
    <property type="entry name" value="Lys"/>
    <property type="match status" value="1"/>
</dbReference>
<dbReference type="InterPro" id="IPR023346">
    <property type="entry name" value="Lysozyme-like_dom_sf"/>
</dbReference>
<dbReference type="Gene3D" id="1.10.530.10">
    <property type="match status" value="1"/>
</dbReference>
<dbReference type="EC" id="3.2.1.17" evidence="2"/>
<gene>
    <name evidence="7" type="ORF">XNOV1_A019061</name>
</gene>
<keyword evidence="6" id="KW-0732">Signal</keyword>
<reference evidence="7" key="1">
    <citation type="submission" date="2023-08" db="EMBL/GenBank/DDBJ databases">
        <authorList>
            <person name="Alioto T."/>
            <person name="Alioto T."/>
            <person name="Gomez Garrido J."/>
        </authorList>
    </citation>
    <scope>NUCLEOTIDE SEQUENCE</scope>
</reference>
<dbReference type="InterPro" id="IPR000974">
    <property type="entry name" value="Glyco_hydro_22_lys"/>
</dbReference>
<dbReference type="FunFam" id="1.10.530.10:FF:000001">
    <property type="entry name" value="Lysozyme C"/>
    <property type="match status" value="1"/>
</dbReference>
<keyword evidence="3" id="KW-0929">Antimicrobial</keyword>
<protein>
    <recommendedName>
        <fullName evidence="2">lysozyme</fullName>
        <ecNumber evidence="2">3.2.1.17</ecNumber>
    </recommendedName>
</protein>
<comment type="similarity">
    <text evidence="1 5">Belongs to the glycosyl hydrolase 22 family.</text>
</comment>
<dbReference type="AlphaFoldDB" id="A0AAV1GD51"/>
<proteinExistence type="inferred from homology"/>
<evidence type="ECO:0000256" key="3">
    <source>
        <dbReference type="ARBA" id="ARBA00022638"/>
    </source>
</evidence>
<sequence length="151" mass="17198">MQQMIIRSSRESRMRGLVFVLLVAVASAKKFWQCEWAQVLRDHGMDGFNGVSLANWLCLTWEESKYDTSANPTNRDGSSDYGIFQINSYYWCDDGTDSHNDCGVRCSDLLSDDVTAAINCAKLIVRRQGLRAWYGWTDRCANRDLSRFSGC</sequence>
<feature type="chain" id="PRO_5043987513" description="lysozyme" evidence="6">
    <location>
        <begin position="29"/>
        <end position="151"/>
    </location>
</feature>
<keyword evidence="3" id="KW-0081">Bacteriolytic enzyme</keyword>
<dbReference type="EMBL" id="OY660876">
    <property type="protein sequence ID" value="CAJ1071080.1"/>
    <property type="molecule type" value="Genomic_DNA"/>
</dbReference>
<dbReference type="SUPFAM" id="SSF53955">
    <property type="entry name" value="Lysozyme-like"/>
    <property type="match status" value="1"/>
</dbReference>
<keyword evidence="8" id="KW-1185">Reference proteome</keyword>
<evidence type="ECO:0000256" key="2">
    <source>
        <dbReference type="ARBA" id="ARBA00012732"/>
    </source>
</evidence>
<dbReference type="PROSITE" id="PS51348">
    <property type="entry name" value="GLYCOSYL_HYDROL_F22_2"/>
    <property type="match status" value="1"/>
</dbReference>
<evidence type="ECO:0000256" key="6">
    <source>
        <dbReference type="SAM" id="SignalP"/>
    </source>
</evidence>
<evidence type="ECO:0000256" key="5">
    <source>
        <dbReference type="RuleBase" id="RU004440"/>
    </source>
</evidence>
<dbReference type="GO" id="GO:0042742">
    <property type="term" value="P:defense response to bacterium"/>
    <property type="evidence" value="ECO:0007669"/>
    <property type="project" value="UniProtKB-KW"/>
</dbReference>
<dbReference type="InterPro" id="IPR001916">
    <property type="entry name" value="Glyco_hydro_22"/>
</dbReference>
<dbReference type="GO" id="GO:0031640">
    <property type="term" value="P:killing of cells of another organism"/>
    <property type="evidence" value="ECO:0007669"/>
    <property type="project" value="UniProtKB-KW"/>
</dbReference>
<dbReference type="PANTHER" id="PTHR11407:SF63">
    <property type="entry name" value="LYSOZYME C"/>
    <property type="match status" value="1"/>
</dbReference>
<dbReference type="SMART" id="SM00263">
    <property type="entry name" value="LYZ1"/>
    <property type="match status" value="1"/>
</dbReference>
<dbReference type="PANTHER" id="PTHR11407">
    <property type="entry name" value="LYSOZYME C"/>
    <property type="match status" value="1"/>
</dbReference>
<evidence type="ECO:0000313" key="7">
    <source>
        <dbReference type="EMBL" id="CAJ1071080.1"/>
    </source>
</evidence>
<evidence type="ECO:0000256" key="1">
    <source>
        <dbReference type="ARBA" id="ARBA00010859"/>
    </source>
</evidence>
<keyword evidence="4" id="KW-1015">Disulfide bond</keyword>
<dbReference type="PRINTS" id="PR00137">
    <property type="entry name" value="LYSOZYME"/>
</dbReference>